<dbReference type="SMART" id="SM00858">
    <property type="entry name" value="SAF"/>
    <property type="match status" value="1"/>
</dbReference>
<dbReference type="SUPFAM" id="SSF51569">
    <property type="entry name" value="Aldolase"/>
    <property type="match status" value="1"/>
</dbReference>
<dbReference type="STRING" id="1630135.DAD186_20530"/>
<feature type="domain" description="AFP-like" evidence="1">
    <location>
        <begin position="301"/>
        <end position="356"/>
    </location>
</feature>
<dbReference type="InterPro" id="IPR057736">
    <property type="entry name" value="SAF_PseI/NeuA/NeuB"/>
</dbReference>
<gene>
    <name evidence="2" type="ORF">DAD186_20530</name>
</gene>
<dbReference type="Proteomes" id="UP000092596">
    <property type="component" value="Chromosome"/>
</dbReference>
<dbReference type="RefSeq" id="WP_065248561.1">
    <property type="nucleotide sequence ID" value="NZ_CP012117.1"/>
</dbReference>
<dbReference type="PANTHER" id="PTHR42966:SF2">
    <property type="entry name" value="PSEUDAMINIC ACID SYNTHASE"/>
    <property type="match status" value="1"/>
</dbReference>
<dbReference type="Gene3D" id="3.90.1210.10">
    <property type="entry name" value="Antifreeze-like/N-acetylneuraminic acid synthase C-terminal domain"/>
    <property type="match status" value="1"/>
</dbReference>
<organism evidence="2 3">
    <name type="scientific">Dermabacter vaginalis</name>
    <dbReference type="NCBI Taxonomy" id="1630135"/>
    <lineage>
        <taxon>Bacteria</taxon>
        <taxon>Bacillati</taxon>
        <taxon>Actinomycetota</taxon>
        <taxon>Actinomycetes</taxon>
        <taxon>Micrococcales</taxon>
        <taxon>Dermabacteraceae</taxon>
        <taxon>Dermabacter</taxon>
    </lineage>
</organism>
<dbReference type="PANTHER" id="PTHR42966">
    <property type="entry name" value="N-ACETYLNEURAMINATE SYNTHASE"/>
    <property type="match status" value="1"/>
</dbReference>
<dbReference type="CDD" id="cd11615">
    <property type="entry name" value="SAF_NeuB_like"/>
    <property type="match status" value="1"/>
</dbReference>
<dbReference type="KEGG" id="dva:DAD186_20530"/>
<dbReference type="Gene3D" id="3.20.20.70">
    <property type="entry name" value="Aldolase class I"/>
    <property type="match status" value="1"/>
</dbReference>
<dbReference type="Pfam" id="PF08666">
    <property type="entry name" value="SAF"/>
    <property type="match status" value="1"/>
</dbReference>
<name>A0A1B0ZL01_9MICO</name>
<evidence type="ECO:0000313" key="3">
    <source>
        <dbReference type="Proteomes" id="UP000092596"/>
    </source>
</evidence>
<dbReference type="InterPro" id="IPR013132">
    <property type="entry name" value="PseI/NeuA/B-like_N"/>
</dbReference>
<dbReference type="NCBIfam" id="TIGR03586">
    <property type="entry name" value="PseI"/>
    <property type="match status" value="1"/>
</dbReference>
<dbReference type="InterPro" id="IPR013785">
    <property type="entry name" value="Aldolase_TIM"/>
</dbReference>
<dbReference type="InterPro" id="IPR036732">
    <property type="entry name" value="AFP_Neu5c_C_sf"/>
</dbReference>
<dbReference type="PROSITE" id="PS50844">
    <property type="entry name" value="AFP_LIKE"/>
    <property type="match status" value="1"/>
</dbReference>
<proteinExistence type="predicted"/>
<dbReference type="Pfam" id="PF03102">
    <property type="entry name" value="NeuB"/>
    <property type="match status" value="1"/>
</dbReference>
<dbReference type="GO" id="GO:0047444">
    <property type="term" value="F:N-acylneuraminate-9-phosphate synthase activity"/>
    <property type="evidence" value="ECO:0007669"/>
    <property type="project" value="TreeGrafter"/>
</dbReference>
<dbReference type="GO" id="GO:0016051">
    <property type="term" value="P:carbohydrate biosynthetic process"/>
    <property type="evidence" value="ECO:0007669"/>
    <property type="project" value="InterPro"/>
</dbReference>
<evidence type="ECO:0000259" key="1">
    <source>
        <dbReference type="PROSITE" id="PS50844"/>
    </source>
</evidence>
<dbReference type="EMBL" id="CP012117">
    <property type="protein sequence ID" value="ANP28603.1"/>
    <property type="molecule type" value="Genomic_DNA"/>
</dbReference>
<dbReference type="AlphaFoldDB" id="A0A1B0ZL01"/>
<dbReference type="InterPro" id="IPR013974">
    <property type="entry name" value="SAF"/>
</dbReference>
<sequence>MSRQQTAPKTLTLNNHTIGHGHRPFVAAEMSGNHNGDLGRALAIVDAIAESGAPAVKLQTYTADTITIDADGPAFQISADHDLWGGRNLYSLYQEAHTPWEWHEPIFERAREHGLVPFSSPFDATAVDLLEDLDVELYKIASLEIGDIPLLRTVARTGKPIILSSGAANAADIDLAVETIRAEGNDNIAVLGCTSSYPATADASNLRTIEVLRDTWNVVCGLSDHTKGIGVSVAAVAFGASILEKHVTLRRADGGVDSDFSLEPEELKALVDESYAAWLAIGDVHIGPVASEAESQRLRRSLYVVEDVRAGDVVTEKNVRSIRPAGGLEPRYYDTVMGRTFRADAAKGTALSWDLI</sequence>
<evidence type="ECO:0000313" key="2">
    <source>
        <dbReference type="EMBL" id="ANP28603.1"/>
    </source>
</evidence>
<dbReference type="InterPro" id="IPR051690">
    <property type="entry name" value="PseI-like"/>
</dbReference>
<dbReference type="PATRIC" id="fig|1630135.4.peg.2052"/>
<reference evidence="2 3" key="1">
    <citation type="submission" date="2015-06" db="EMBL/GenBank/DDBJ databases">
        <title>Investigation of pathophysiology for high-risk pregnancy and development of treatment modality based on it.</title>
        <authorList>
            <person name="Kim B.-C."/>
            <person name="Lim S."/>
        </authorList>
    </citation>
    <scope>NUCLEOTIDE SEQUENCE [LARGE SCALE GENOMIC DNA]</scope>
    <source>
        <strain evidence="2 3">AD1-86</strain>
    </source>
</reference>
<protein>
    <submittedName>
        <fullName evidence="2">N-acetylneuraminate synthase</fullName>
    </submittedName>
</protein>
<dbReference type="SUPFAM" id="SSF51269">
    <property type="entry name" value="AFP III-like domain"/>
    <property type="match status" value="1"/>
</dbReference>
<dbReference type="InterPro" id="IPR020030">
    <property type="entry name" value="Pseudaminic_synth_PseI"/>
</dbReference>
<accession>A0A1B0ZL01</accession>
<dbReference type="InterPro" id="IPR006190">
    <property type="entry name" value="SAF_AFP_Neu5Ac"/>
</dbReference>